<evidence type="ECO:0008006" key="5">
    <source>
        <dbReference type="Google" id="ProtNLM"/>
    </source>
</evidence>
<keyword evidence="1" id="KW-0963">Cytoplasm</keyword>
<gene>
    <name evidence="4" type="ORF">METZ01_LOCUS279738</name>
</gene>
<dbReference type="PANTHER" id="PTHR31760">
    <property type="entry name" value="S-ADENOSYL-L-METHIONINE-DEPENDENT METHYLTRANSFERASES SUPERFAMILY PROTEIN"/>
    <property type="match status" value="1"/>
</dbReference>
<organism evidence="4">
    <name type="scientific">marine metagenome</name>
    <dbReference type="NCBI Taxonomy" id="408172"/>
    <lineage>
        <taxon>unclassified sequences</taxon>
        <taxon>metagenomes</taxon>
        <taxon>ecological metagenomes</taxon>
    </lineage>
</organism>
<sequence length="132" mass="15005">METEEPLLNVSDVRAILEARGLSVAEGSWKKLENWVEILEVLNRRVNLVSRQEIPRIWSRHLLPCLSLLKLRDIPNGIEFCDFGSGGGFPGIPLAICRPDLRMVLLDARRRKCDALEEMTEALGLENVEVVW</sequence>
<dbReference type="GO" id="GO:0070043">
    <property type="term" value="F:rRNA (guanine-N7-)-methyltransferase activity"/>
    <property type="evidence" value="ECO:0007669"/>
    <property type="project" value="TreeGrafter"/>
</dbReference>
<protein>
    <recommendedName>
        <fullName evidence="5">16S rRNA (Guanine(527)-N(7))-methyltransferase RsmG</fullName>
    </recommendedName>
</protein>
<dbReference type="Gene3D" id="3.40.50.150">
    <property type="entry name" value="Vaccinia Virus protein VP39"/>
    <property type="match status" value="1"/>
</dbReference>
<dbReference type="GO" id="GO:0005829">
    <property type="term" value="C:cytosol"/>
    <property type="evidence" value="ECO:0007669"/>
    <property type="project" value="TreeGrafter"/>
</dbReference>
<dbReference type="InterPro" id="IPR029063">
    <property type="entry name" value="SAM-dependent_MTases_sf"/>
</dbReference>
<dbReference type="InterPro" id="IPR003682">
    <property type="entry name" value="rRNA_ssu_MeTfrase_G"/>
</dbReference>
<dbReference type="PANTHER" id="PTHR31760:SF0">
    <property type="entry name" value="S-ADENOSYL-L-METHIONINE-DEPENDENT METHYLTRANSFERASES SUPERFAMILY PROTEIN"/>
    <property type="match status" value="1"/>
</dbReference>
<proteinExistence type="predicted"/>
<evidence type="ECO:0000256" key="2">
    <source>
        <dbReference type="ARBA" id="ARBA00022552"/>
    </source>
</evidence>
<evidence type="ECO:0000256" key="1">
    <source>
        <dbReference type="ARBA" id="ARBA00022490"/>
    </source>
</evidence>
<keyword evidence="2" id="KW-0698">rRNA processing</keyword>
<dbReference type="AlphaFoldDB" id="A0A382KPV3"/>
<dbReference type="Pfam" id="PF02527">
    <property type="entry name" value="GidB"/>
    <property type="match status" value="1"/>
</dbReference>
<accession>A0A382KPV3</accession>
<reference evidence="4" key="1">
    <citation type="submission" date="2018-05" db="EMBL/GenBank/DDBJ databases">
        <authorList>
            <person name="Lanie J.A."/>
            <person name="Ng W.-L."/>
            <person name="Kazmierczak K.M."/>
            <person name="Andrzejewski T.M."/>
            <person name="Davidsen T.M."/>
            <person name="Wayne K.J."/>
            <person name="Tettelin H."/>
            <person name="Glass J.I."/>
            <person name="Rusch D."/>
            <person name="Podicherti R."/>
            <person name="Tsui H.-C.T."/>
            <person name="Winkler M.E."/>
        </authorList>
    </citation>
    <scope>NUCLEOTIDE SEQUENCE</scope>
</reference>
<keyword evidence="3" id="KW-0808">Transferase</keyword>
<evidence type="ECO:0000256" key="3">
    <source>
        <dbReference type="ARBA" id="ARBA00022679"/>
    </source>
</evidence>
<dbReference type="SUPFAM" id="SSF53335">
    <property type="entry name" value="S-adenosyl-L-methionine-dependent methyltransferases"/>
    <property type="match status" value="1"/>
</dbReference>
<dbReference type="EMBL" id="UINC01082269">
    <property type="protein sequence ID" value="SVC26884.1"/>
    <property type="molecule type" value="Genomic_DNA"/>
</dbReference>
<feature type="non-terminal residue" evidence="4">
    <location>
        <position position="132"/>
    </location>
</feature>
<name>A0A382KPV3_9ZZZZ</name>
<evidence type="ECO:0000313" key="4">
    <source>
        <dbReference type="EMBL" id="SVC26884.1"/>
    </source>
</evidence>